<keyword evidence="1" id="KW-0812">Transmembrane</keyword>
<feature type="transmembrane region" description="Helical" evidence="1">
    <location>
        <begin position="318"/>
        <end position="336"/>
    </location>
</feature>
<proteinExistence type="predicted"/>
<keyword evidence="1" id="KW-0472">Membrane</keyword>
<dbReference type="Proteomes" id="UP000030762">
    <property type="component" value="Unassembled WGS sequence"/>
</dbReference>
<feature type="transmembrane region" description="Helical" evidence="1">
    <location>
        <begin position="471"/>
        <end position="490"/>
    </location>
</feature>
<feature type="transmembrane region" description="Helical" evidence="1">
    <location>
        <begin position="384"/>
        <end position="407"/>
    </location>
</feature>
<evidence type="ECO:0000313" key="2">
    <source>
        <dbReference type="EMBL" id="EQC41326.1"/>
    </source>
</evidence>
<dbReference type="OMA" id="INEYHRG"/>
<evidence type="ECO:0000313" key="3">
    <source>
        <dbReference type="Proteomes" id="UP000030762"/>
    </source>
</evidence>
<feature type="transmembrane region" description="Helical" evidence="1">
    <location>
        <begin position="348"/>
        <end position="364"/>
    </location>
</feature>
<dbReference type="AlphaFoldDB" id="T0R2Z1"/>
<protein>
    <submittedName>
        <fullName evidence="2">Uncharacterized protein</fullName>
    </submittedName>
</protein>
<name>T0R2Z1_SAPDV</name>
<dbReference type="EMBL" id="JH767134">
    <property type="protein sequence ID" value="EQC41326.1"/>
    <property type="molecule type" value="Genomic_DNA"/>
</dbReference>
<feature type="transmembrane region" description="Helical" evidence="1">
    <location>
        <begin position="27"/>
        <end position="48"/>
    </location>
</feature>
<gene>
    <name evidence="2" type="ORF">SDRG_01300</name>
</gene>
<sequence length="610" mass="66751">MNRVAPPSSALVHQGLKLQPRSCWRPGILLAVLYLVFALIVAATTYLLSGIANTPVYLGLVQEGFTSNLYNVPINILLEGRSSVTATSTRASLSDLLYKACRDRSCANEFTAASNELWATVGAALALIPDFDQPRFQDPHETVKFQHINNLSGWNKATAQFYISGHDMAITCMVRRASFVSAAHTQPIVDSLAFCSQRPYDPQWVCETDVEASVHTYAIQVRNGVAAYIGVTPRNQVYFNPNHVAIFRGSSLGDVALSTIPSINEYHRGFVQASAAWDVLVAARCTNLDRTTKLGWLLQCQGYVTMTWKCNSLMPSNAAVLLVMVLYLVLVQSVFLRHSHICCVPVDMSKNVIGVAILLVAFAGNENLQALTTYLHQNPSYGNVYYYAFCGPAQLASIVGIMTGTLVQMWFNPRLVTQTWLLLVTSAVNWILVFVLEAYLFPSQSTNVPSPCALPTTSNCVVFSAVLKMHFVSAGVAITVVALAIAAVYVHSASRSSPPPTSVLSYFNADRYEQFLTSSAACVNGSGADNGVLLIKSMLRIATGDMTRMANAPYVLFHMVLPMRRLQRLYSDTVGSLHVVHLKENVISRASGYKTLDTIEASSDTPTWCR</sequence>
<dbReference type="InParanoid" id="T0R2Z1"/>
<dbReference type="VEuPathDB" id="FungiDB:SDRG_01300"/>
<dbReference type="OrthoDB" id="73231at2759"/>
<keyword evidence="3" id="KW-1185">Reference proteome</keyword>
<keyword evidence="1" id="KW-1133">Transmembrane helix</keyword>
<reference evidence="2 3" key="1">
    <citation type="submission" date="2012-04" db="EMBL/GenBank/DDBJ databases">
        <title>The Genome Sequence of Saprolegnia declina VS20.</title>
        <authorList>
            <consortium name="The Broad Institute Genome Sequencing Platform"/>
            <person name="Russ C."/>
            <person name="Nusbaum C."/>
            <person name="Tyler B."/>
            <person name="van West P."/>
            <person name="Dieguez-Uribeondo J."/>
            <person name="de Bruijn I."/>
            <person name="Tripathy S."/>
            <person name="Jiang R."/>
            <person name="Young S.K."/>
            <person name="Zeng Q."/>
            <person name="Gargeya S."/>
            <person name="Fitzgerald M."/>
            <person name="Haas B."/>
            <person name="Abouelleil A."/>
            <person name="Alvarado L."/>
            <person name="Arachchi H.M."/>
            <person name="Berlin A."/>
            <person name="Chapman S.B."/>
            <person name="Goldberg J."/>
            <person name="Griggs A."/>
            <person name="Gujja S."/>
            <person name="Hansen M."/>
            <person name="Howarth C."/>
            <person name="Imamovic A."/>
            <person name="Larimer J."/>
            <person name="McCowen C."/>
            <person name="Montmayeur A."/>
            <person name="Murphy C."/>
            <person name="Neiman D."/>
            <person name="Pearson M."/>
            <person name="Priest M."/>
            <person name="Roberts A."/>
            <person name="Saif S."/>
            <person name="Shea T."/>
            <person name="Sisk P."/>
            <person name="Sykes S."/>
            <person name="Wortman J."/>
            <person name="Nusbaum C."/>
            <person name="Birren B."/>
        </authorList>
    </citation>
    <scope>NUCLEOTIDE SEQUENCE [LARGE SCALE GENOMIC DNA]</scope>
    <source>
        <strain evidence="2 3">VS20</strain>
    </source>
</reference>
<organism evidence="2 3">
    <name type="scientific">Saprolegnia diclina (strain VS20)</name>
    <dbReference type="NCBI Taxonomy" id="1156394"/>
    <lineage>
        <taxon>Eukaryota</taxon>
        <taxon>Sar</taxon>
        <taxon>Stramenopiles</taxon>
        <taxon>Oomycota</taxon>
        <taxon>Saprolegniomycetes</taxon>
        <taxon>Saprolegniales</taxon>
        <taxon>Saprolegniaceae</taxon>
        <taxon>Saprolegnia</taxon>
    </lineage>
</organism>
<evidence type="ECO:0000256" key="1">
    <source>
        <dbReference type="SAM" id="Phobius"/>
    </source>
</evidence>
<dbReference type="RefSeq" id="XP_008605040.1">
    <property type="nucleotide sequence ID" value="XM_008606818.1"/>
</dbReference>
<dbReference type="GeneID" id="19942027"/>
<feature type="transmembrane region" description="Helical" evidence="1">
    <location>
        <begin position="419"/>
        <end position="441"/>
    </location>
</feature>
<accession>T0R2Z1</accession>